<feature type="transmembrane region" description="Helical" evidence="2">
    <location>
        <begin position="101"/>
        <end position="122"/>
    </location>
</feature>
<gene>
    <name evidence="3" type="ORF">HUJ06_013483</name>
</gene>
<evidence type="ECO:0000256" key="2">
    <source>
        <dbReference type="SAM" id="Phobius"/>
    </source>
</evidence>
<keyword evidence="2" id="KW-0812">Transmembrane</keyword>
<protein>
    <submittedName>
        <fullName evidence="3">Uncharacterized protein</fullName>
    </submittedName>
</protein>
<reference evidence="3 4" key="1">
    <citation type="journal article" date="2020" name="Mol. Biol. Evol.">
        <title>Distinct Expression and Methylation Patterns for Genes with Different Fates following a Single Whole-Genome Duplication in Flowering Plants.</title>
        <authorList>
            <person name="Shi T."/>
            <person name="Rahmani R.S."/>
            <person name="Gugger P.F."/>
            <person name="Wang M."/>
            <person name="Li H."/>
            <person name="Zhang Y."/>
            <person name="Li Z."/>
            <person name="Wang Q."/>
            <person name="Van de Peer Y."/>
            <person name="Marchal K."/>
            <person name="Chen J."/>
        </authorList>
    </citation>
    <scope>NUCLEOTIDE SEQUENCE [LARGE SCALE GENOMIC DNA]</scope>
    <source>
        <tissue evidence="3">Leaf</tissue>
    </source>
</reference>
<feature type="region of interest" description="Disordered" evidence="1">
    <location>
        <begin position="1"/>
        <end position="27"/>
    </location>
</feature>
<dbReference type="AlphaFoldDB" id="A0A822Z3B1"/>
<keyword evidence="4" id="KW-1185">Reference proteome</keyword>
<sequence>MAHNNPTSSALSVALDEETQEDQSKNTQKTISIIAVSTAAIAGGALFNSPPAKSDKESPIYEFLSRAYTISIAVSLGLSLAILLLVLIQPTTRRAVPTAKAMSWVTLALLLFGVSVWIYLVLMHA</sequence>
<feature type="transmembrane region" description="Helical" evidence="2">
    <location>
        <begin position="67"/>
        <end position="89"/>
    </location>
</feature>
<comment type="caution">
    <text evidence="3">The sequence shown here is derived from an EMBL/GenBank/DDBJ whole genome shotgun (WGS) entry which is preliminary data.</text>
</comment>
<keyword evidence="2" id="KW-0472">Membrane</keyword>
<name>A0A822Z3B1_NELNU</name>
<accession>A0A822Z3B1</accession>
<proteinExistence type="predicted"/>
<evidence type="ECO:0000313" key="3">
    <source>
        <dbReference type="EMBL" id="DAD39160.1"/>
    </source>
</evidence>
<feature type="transmembrane region" description="Helical" evidence="2">
    <location>
        <begin position="30"/>
        <end position="47"/>
    </location>
</feature>
<evidence type="ECO:0000256" key="1">
    <source>
        <dbReference type="SAM" id="MobiDB-lite"/>
    </source>
</evidence>
<keyword evidence="2" id="KW-1133">Transmembrane helix</keyword>
<evidence type="ECO:0000313" key="4">
    <source>
        <dbReference type="Proteomes" id="UP000607653"/>
    </source>
</evidence>
<dbReference type="Proteomes" id="UP000607653">
    <property type="component" value="Unassembled WGS sequence"/>
</dbReference>
<dbReference type="EMBL" id="DUZY01000005">
    <property type="protein sequence ID" value="DAD39160.1"/>
    <property type="molecule type" value="Genomic_DNA"/>
</dbReference>
<feature type="compositionally biased region" description="Polar residues" evidence="1">
    <location>
        <begin position="1"/>
        <end position="11"/>
    </location>
</feature>
<organism evidence="3 4">
    <name type="scientific">Nelumbo nucifera</name>
    <name type="common">Sacred lotus</name>
    <dbReference type="NCBI Taxonomy" id="4432"/>
    <lineage>
        <taxon>Eukaryota</taxon>
        <taxon>Viridiplantae</taxon>
        <taxon>Streptophyta</taxon>
        <taxon>Embryophyta</taxon>
        <taxon>Tracheophyta</taxon>
        <taxon>Spermatophyta</taxon>
        <taxon>Magnoliopsida</taxon>
        <taxon>Proteales</taxon>
        <taxon>Nelumbonaceae</taxon>
        <taxon>Nelumbo</taxon>
    </lineage>
</organism>